<organism evidence="1">
    <name type="scientific">Octactis speculum</name>
    <dbReference type="NCBI Taxonomy" id="3111310"/>
    <lineage>
        <taxon>Eukaryota</taxon>
        <taxon>Sar</taxon>
        <taxon>Stramenopiles</taxon>
        <taxon>Ochrophyta</taxon>
        <taxon>Dictyochophyceae</taxon>
        <taxon>Dictyochales</taxon>
        <taxon>Dictyochaceae</taxon>
        <taxon>Octactis</taxon>
    </lineage>
</organism>
<name>A0A7S2CV08_9STRA</name>
<protein>
    <submittedName>
        <fullName evidence="1">Uncharacterized protein</fullName>
    </submittedName>
</protein>
<reference evidence="1" key="1">
    <citation type="submission" date="2021-01" db="EMBL/GenBank/DDBJ databases">
        <authorList>
            <person name="Corre E."/>
            <person name="Pelletier E."/>
            <person name="Niang G."/>
            <person name="Scheremetjew M."/>
            <person name="Finn R."/>
            <person name="Kale V."/>
            <person name="Holt S."/>
            <person name="Cochrane G."/>
            <person name="Meng A."/>
            <person name="Brown T."/>
            <person name="Cohen L."/>
        </authorList>
    </citation>
    <scope>NUCLEOTIDE SEQUENCE</scope>
    <source>
        <strain evidence="1">CCMP1381</strain>
    </source>
</reference>
<dbReference type="AlphaFoldDB" id="A0A7S2CV08"/>
<gene>
    <name evidence="1" type="ORF">DSPE1174_LOCUS17357</name>
</gene>
<sequence>MASDMMLRLVGLKPQRQICFMLNDMEKCTNDDHKRHGQYGQDSYSNVLPFETKTSCQFGTLVLKGGTTTQTWKQNLSRIDSNQIRSPICLIGNFHAYEVIFGISSPNFFSRFK</sequence>
<evidence type="ECO:0000313" key="1">
    <source>
        <dbReference type="EMBL" id="CAD9436370.1"/>
    </source>
</evidence>
<proteinExistence type="predicted"/>
<accession>A0A7S2CV08</accession>
<dbReference type="EMBL" id="HBGS01033731">
    <property type="protein sequence ID" value="CAD9436370.1"/>
    <property type="molecule type" value="Transcribed_RNA"/>
</dbReference>